<evidence type="ECO:0000313" key="8">
    <source>
        <dbReference type="Proteomes" id="UP000439780"/>
    </source>
</evidence>
<evidence type="ECO:0000256" key="1">
    <source>
        <dbReference type="ARBA" id="ARBA00001420"/>
    </source>
</evidence>
<dbReference type="GO" id="GO:0009254">
    <property type="term" value="P:peptidoglycan turnover"/>
    <property type="evidence" value="ECO:0007669"/>
    <property type="project" value="InterPro"/>
</dbReference>
<dbReference type="OrthoDB" id="9783686at2"/>
<dbReference type="Pfam" id="PF03562">
    <property type="entry name" value="MltA"/>
    <property type="match status" value="1"/>
</dbReference>
<dbReference type="GO" id="GO:0071555">
    <property type="term" value="P:cell wall organization"/>
    <property type="evidence" value="ECO:0007669"/>
    <property type="project" value="UniProtKB-KW"/>
</dbReference>
<dbReference type="GO" id="GO:0004553">
    <property type="term" value="F:hydrolase activity, hydrolyzing O-glycosyl compounds"/>
    <property type="evidence" value="ECO:0007669"/>
    <property type="project" value="InterPro"/>
</dbReference>
<dbReference type="SUPFAM" id="SSF50685">
    <property type="entry name" value="Barwin-like endoglucanases"/>
    <property type="match status" value="1"/>
</dbReference>
<comment type="caution">
    <text evidence="7">The sequence shown here is derived from an EMBL/GenBank/DDBJ whole genome shotgun (WGS) entry which is preliminary data.</text>
</comment>
<keyword evidence="4" id="KW-0961">Cell wall biogenesis/degradation</keyword>
<name>A0A845AJA9_9SPHN</name>
<sequence>MRPAPTGSSTRPTRADLQPAGAKAVQLGFGRLVSALTAVALLAGCAQGVPAGHGPGTEPAPPPARPQIVQGPSVASLAITPAKARAVLASFVESCPAMLAQTDASHLTTADDWRPVCSAAATWPANDASRFFTTYFDTVKMGDGTSFVTGYFEPEIHASLTEAPGYQTPIYKLPPDLVRAWPADTPPEQQTGKPPLGRYDASGNFVPYYTRAQIDDGALAGKGLEIAWAADPAEFFFLQVQGSGLLRLPDQSLMRIGYAGQNGHGYVAIGRVMRQQGLLGDGPGQYPPTMQGILAYIHEHPAEGEALMRQNPSYIFFRVLNTDGPLGAMGVPVRGRASVAADPAYTPLGAPVWLDVDRSEADGLWVAQDTGGAIKGANRFDTFWGNGEQAREIAGGMSARGTALVLLPKGVVERLTGR</sequence>
<dbReference type="PANTHER" id="PTHR30124:SF0">
    <property type="entry name" value="MEMBRANE-BOUND LYTIC MUREIN TRANSGLYCOSYLASE A"/>
    <property type="match status" value="1"/>
</dbReference>
<dbReference type="Pfam" id="PF06725">
    <property type="entry name" value="3D"/>
    <property type="match status" value="1"/>
</dbReference>
<protein>
    <recommendedName>
        <fullName evidence="2">peptidoglycan lytic exotransglycosylase</fullName>
        <ecNumber evidence="2">4.2.2.n1</ecNumber>
    </recommendedName>
    <alternativeName>
        <fullName evidence="5">Murein hydrolase A</fullName>
    </alternativeName>
</protein>
<reference evidence="7 8" key="1">
    <citation type="submission" date="2019-12" db="EMBL/GenBank/DDBJ databases">
        <title>Genomic-based taxomic classification of the family Erythrobacteraceae.</title>
        <authorList>
            <person name="Xu L."/>
        </authorList>
    </citation>
    <scope>NUCLEOTIDE SEQUENCE [LARGE SCALE GENOMIC DNA]</scope>
    <source>
        <strain evidence="7 8">KEMB 9005-328</strain>
    </source>
</reference>
<dbReference type="EMBL" id="WTYA01000009">
    <property type="protein sequence ID" value="MXP29519.1"/>
    <property type="molecule type" value="Genomic_DNA"/>
</dbReference>
<evidence type="ECO:0000259" key="6">
    <source>
        <dbReference type="SMART" id="SM00925"/>
    </source>
</evidence>
<gene>
    <name evidence="7" type="ORF">GRI58_11885</name>
</gene>
<evidence type="ECO:0000313" key="7">
    <source>
        <dbReference type="EMBL" id="MXP29519.1"/>
    </source>
</evidence>
<evidence type="ECO:0000256" key="5">
    <source>
        <dbReference type="ARBA" id="ARBA00030918"/>
    </source>
</evidence>
<dbReference type="CDD" id="cd14668">
    <property type="entry name" value="mlta_B"/>
    <property type="match status" value="1"/>
</dbReference>
<feature type="domain" description="Lytic transglycosylase MltA" evidence="6">
    <location>
        <begin position="155"/>
        <end position="318"/>
    </location>
</feature>
<dbReference type="Gene3D" id="2.40.40.10">
    <property type="entry name" value="RlpA-like domain"/>
    <property type="match status" value="1"/>
</dbReference>
<dbReference type="SMART" id="SM00925">
    <property type="entry name" value="MltA"/>
    <property type="match status" value="1"/>
</dbReference>
<keyword evidence="3" id="KW-0456">Lyase</keyword>
<dbReference type="CDD" id="cd14485">
    <property type="entry name" value="mltA_like_LT_A"/>
    <property type="match status" value="1"/>
</dbReference>
<dbReference type="GO" id="GO:0008933">
    <property type="term" value="F:peptidoglycan lytic transglycosylase activity"/>
    <property type="evidence" value="ECO:0007669"/>
    <property type="project" value="TreeGrafter"/>
</dbReference>
<dbReference type="EC" id="4.2.2.n1" evidence="2"/>
<evidence type="ECO:0000256" key="4">
    <source>
        <dbReference type="ARBA" id="ARBA00023316"/>
    </source>
</evidence>
<dbReference type="GO" id="GO:0019867">
    <property type="term" value="C:outer membrane"/>
    <property type="evidence" value="ECO:0007669"/>
    <property type="project" value="InterPro"/>
</dbReference>
<dbReference type="AlphaFoldDB" id="A0A845AJA9"/>
<evidence type="ECO:0000256" key="3">
    <source>
        <dbReference type="ARBA" id="ARBA00023239"/>
    </source>
</evidence>
<dbReference type="InterPro" id="IPR036908">
    <property type="entry name" value="RlpA-like_sf"/>
</dbReference>
<dbReference type="Gene3D" id="2.40.240.50">
    <property type="entry name" value="Barwin-like endoglucanases"/>
    <property type="match status" value="1"/>
</dbReference>
<proteinExistence type="predicted"/>
<keyword evidence="8" id="KW-1185">Reference proteome</keyword>
<dbReference type="GO" id="GO:0009253">
    <property type="term" value="P:peptidoglycan catabolic process"/>
    <property type="evidence" value="ECO:0007669"/>
    <property type="project" value="TreeGrafter"/>
</dbReference>
<dbReference type="Proteomes" id="UP000439780">
    <property type="component" value="Unassembled WGS sequence"/>
</dbReference>
<dbReference type="InterPro" id="IPR026044">
    <property type="entry name" value="MltA"/>
</dbReference>
<dbReference type="InterPro" id="IPR010611">
    <property type="entry name" value="3D_dom"/>
</dbReference>
<dbReference type="PIRSF" id="PIRSF019422">
    <property type="entry name" value="MltA"/>
    <property type="match status" value="1"/>
</dbReference>
<organism evidence="7 8">
    <name type="scientific">Qipengyuania algicida</name>
    <dbReference type="NCBI Taxonomy" id="1836209"/>
    <lineage>
        <taxon>Bacteria</taxon>
        <taxon>Pseudomonadati</taxon>
        <taxon>Pseudomonadota</taxon>
        <taxon>Alphaproteobacteria</taxon>
        <taxon>Sphingomonadales</taxon>
        <taxon>Erythrobacteraceae</taxon>
        <taxon>Qipengyuania</taxon>
    </lineage>
</organism>
<evidence type="ECO:0000256" key="2">
    <source>
        <dbReference type="ARBA" id="ARBA00012587"/>
    </source>
</evidence>
<dbReference type="PANTHER" id="PTHR30124">
    <property type="entry name" value="MEMBRANE-BOUND LYTIC MUREIN TRANSGLYCOSYLASE A"/>
    <property type="match status" value="1"/>
</dbReference>
<accession>A0A845AJA9</accession>
<comment type="catalytic activity">
    <reaction evidence="1">
        <text>Exolytic cleavage of the (1-&gt;4)-beta-glycosidic linkage between N-acetylmuramic acid (MurNAc) and N-acetylglucosamine (GlcNAc) residues in peptidoglycan, from either the reducing or the non-reducing ends of the peptidoglycan chains, with concomitant formation of a 1,6-anhydrobond in the MurNAc residue.</text>
        <dbReference type="EC" id="4.2.2.n1"/>
    </reaction>
</comment>
<dbReference type="InterPro" id="IPR005300">
    <property type="entry name" value="MltA_B"/>
</dbReference>